<dbReference type="GO" id="GO:0016832">
    <property type="term" value="F:aldehyde-lyase activity"/>
    <property type="evidence" value="ECO:0007669"/>
    <property type="project" value="TreeGrafter"/>
</dbReference>
<keyword evidence="1" id="KW-0479">Metal-binding</keyword>
<organism evidence="4 5">
    <name type="scientific">Chimaeribacter coloradensis</name>
    <dbReference type="NCBI Taxonomy" id="2060068"/>
    <lineage>
        <taxon>Bacteria</taxon>
        <taxon>Pseudomonadati</taxon>
        <taxon>Pseudomonadota</taxon>
        <taxon>Gammaproteobacteria</taxon>
        <taxon>Enterobacterales</taxon>
        <taxon>Yersiniaceae</taxon>
        <taxon>Chimaeribacter</taxon>
    </lineage>
</organism>
<dbReference type="EMBL" id="PJZH01000001">
    <property type="protein sequence ID" value="PLR40216.1"/>
    <property type="molecule type" value="Genomic_DNA"/>
</dbReference>
<dbReference type="GO" id="GO:0005829">
    <property type="term" value="C:cytosol"/>
    <property type="evidence" value="ECO:0007669"/>
    <property type="project" value="TreeGrafter"/>
</dbReference>
<dbReference type="Gene3D" id="3.40.225.10">
    <property type="entry name" value="Class II aldolase/adducin N-terminal domain"/>
    <property type="match status" value="1"/>
</dbReference>
<dbReference type="Proteomes" id="UP000234503">
    <property type="component" value="Unassembled WGS sequence"/>
</dbReference>
<evidence type="ECO:0000313" key="5">
    <source>
        <dbReference type="Proteomes" id="UP000234503"/>
    </source>
</evidence>
<evidence type="ECO:0000313" key="4">
    <source>
        <dbReference type="EMBL" id="PLR40216.1"/>
    </source>
</evidence>
<dbReference type="InterPro" id="IPR001303">
    <property type="entry name" value="Aldolase_II/adducin_N"/>
</dbReference>
<proteinExistence type="predicted"/>
<keyword evidence="5" id="KW-1185">Reference proteome</keyword>
<dbReference type="SMART" id="SM01007">
    <property type="entry name" value="Aldolase_II"/>
    <property type="match status" value="1"/>
</dbReference>
<dbReference type="OrthoDB" id="5500703at2"/>
<dbReference type="SUPFAM" id="SSF53639">
    <property type="entry name" value="AraD/HMP-PK domain-like"/>
    <property type="match status" value="1"/>
</dbReference>
<dbReference type="GO" id="GO:0019323">
    <property type="term" value="P:pentose catabolic process"/>
    <property type="evidence" value="ECO:0007669"/>
    <property type="project" value="TreeGrafter"/>
</dbReference>
<dbReference type="InterPro" id="IPR050197">
    <property type="entry name" value="Aldolase_class_II_sugar_metab"/>
</dbReference>
<reference evidence="4 5" key="1">
    <citation type="submission" date="2017-12" db="EMBL/GenBank/DDBJ databases">
        <title>Characterization of six clinical isolates of Enterochimera gen. nov., a novel genus of the Yersiniaciae family and the three species Enterochimera arupensis sp. nov., Enterochimera coloradensis sp. nov, and Enterochimera californica sp. nov.</title>
        <authorList>
            <person name="Rossi A."/>
            <person name="Fisher M."/>
        </authorList>
    </citation>
    <scope>NUCLEOTIDE SEQUENCE [LARGE SCALE GENOMIC DNA]</scope>
    <source>
        <strain evidence="5">2016-Iso4</strain>
    </source>
</reference>
<evidence type="ECO:0000259" key="3">
    <source>
        <dbReference type="SMART" id="SM01007"/>
    </source>
</evidence>
<sequence length="279" mass="31022">MSQSDWSISPPLPKLEFHWEEGKDPQTPQEVNQFFYSDALQVIKQRIVAIGQRMWQKDYVDGNGGNISVRVGDNLVLCTPTLISKGFMTPDDMCLVDMQGRQKAGKRPSTSEIKTHLGIMSRVPAAKSCVHAHPVHANAFVITGTVPPTGIMPEPDIFFGEVVQAKYATPGTPENAENVGSVSPDHQCIFMENHGVIVWGNHVEDAYWKLENVDSYCRILLLATQLNIPIQQVNAASMNDFIALRKKLGMPDNRDQRSAETLFNLREFAGRALKAHPEA</sequence>
<dbReference type="InterPro" id="IPR036409">
    <property type="entry name" value="Aldolase_II/adducin_N_sf"/>
</dbReference>
<name>A0A2N5ECG6_9GAMM</name>
<keyword evidence="2" id="KW-0456">Lyase</keyword>
<protein>
    <submittedName>
        <fullName evidence="4">Class II aldolase family protein</fullName>
    </submittedName>
</protein>
<dbReference type="AlphaFoldDB" id="A0A2N5ECG6"/>
<dbReference type="PANTHER" id="PTHR22789:SF0">
    <property type="entry name" value="3-OXO-TETRONATE 4-PHOSPHATE DECARBOXYLASE-RELATED"/>
    <property type="match status" value="1"/>
</dbReference>
<comment type="caution">
    <text evidence="4">The sequence shown here is derived from an EMBL/GenBank/DDBJ whole genome shotgun (WGS) entry which is preliminary data.</text>
</comment>
<dbReference type="Pfam" id="PF00596">
    <property type="entry name" value="Aldolase_II"/>
    <property type="match status" value="1"/>
</dbReference>
<dbReference type="GO" id="GO:0046872">
    <property type="term" value="F:metal ion binding"/>
    <property type="evidence" value="ECO:0007669"/>
    <property type="project" value="UniProtKB-KW"/>
</dbReference>
<feature type="domain" description="Class II aldolase/adducin N-terminal" evidence="3">
    <location>
        <begin position="45"/>
        <end position="221"/>
    </location>
</feature>
<accession>A0A2N5ECG6</accession>
<evidence type="ECO:0000256" key="2">
    <source>
        <dbReference type="ARBA" id="ARBA00023239"/>
    </source>
</evidence>
<evidence type="ECO:0000256" key="1">
    <source>
        <dbReference type="ARBA" id="ARBA00022723"/>
    </source>
</evidence>
<gene>
    <name evidence="4" type="ORF">CYR32_00280</name>
</gene>
<dbReference type="PANTHER" id="PTHR22789">
    <property type="entry name" value="FUCULOSE PHOSPHATE ALDOLASE"/>
    <property type="match status" value="1"/>
</dbReference>
<dbReference type="RefSeq" id="WP_101821414.1">
    <property type="nucleotide sequence ID" value="NZ_PJZH01000001.1"/>
</dbReference>